<feature type="binding site" evidence="2">
    <location>
        <begin position="359"/>
        <end position="366"/>
    </location>
    <ligand>
        <name>ATP</name>
        <dbReference type="ChEBI" id="CHEBI:30616"/>
    </ligand>
</feature>
<dbReference type="Proteomes" id="UP000184267">
    <property type="component" value="Unassembled WGS sequence"/>
</dbReference>
<comment type="caution">
    <text evidence="4">The sequence shown here is derived from an EMBL/GenBank/DDBJ whole genome shotgun (WGS) entry which is preliminary data.</text>
</comment>
<feature type="binding site" evidence="2">
    <location>
        <begin position="391"/>
        <end position="392"/>
    </location>
    <ligand>
        <name>ATP</name>
        <dbReference type="ChEBI" id="CHEBI:30616"/>
    </ligand>
</feature>
<name>A0A1M2VZ33_TRAPU</name>
<keyword evidence="5" id="KW-1185">Reference proteome</keyword>
<feature type="active site" evidence="1">
    <location>
        <position position="355"/>
    </location>
</feature>
<keyword evidence="2" id="KW-0547">Nucleotide-binding</keyword>
<protein>
    <recommendedName>
        <fullName evidence="3">Fido domain-containing protein</fullName>
    </recommendedName>
</protein>
<dbReference type="OrthoDB" id="439046at2759"/>
<dbReference type="AlphaFoldDB" id="A0A1M2VZ33"/>
<organism evidence="4 5">
    <name type="scientific">Trametes pubescens</name>
    <name type="common">White-rot fungus</name>
    <dbReference type="NCBI Taxonomy" id="154538"/>
    <lineage>
        <taxon>Eukaryota</taxon>
        <taxon>Fungi</taxon>
        <taxon>Dikarya</taxon>
        <taxon>Basidiomycota</taxon>
        <taxon>Agaricomycotina</taxon>
        <taxon>Agaricomycetes</taxon>
        <taxon>Polyporales</taxon>
        <taxon>Polyporaceae</taxon>
        <taxon>Trametes</taxon>
    </lineage>
</organism>
<dbReference type="InterPro" id="IPR003812">
    <property type="entry name" value="Fido"/>
</dbReference>
<reference evidence="4 5" key="1">
    <citation type="submission" date="2016-10" db="EMBL/GenBank/DDBJ databases">
        <title>Genome sequence of the basidiomycete white-rot fungus Trametes pubescens.</title>
        <authorList>
            <person name="Makela M.R."/>
            <person name="Granchi Z."/>
            <person name="Peng M."/>
            <person name="De Vries R.P."/>
            <person name="Grigoriev I."/>
            <person name="Riley R."/>
            <person name="Hilden K."/>
        </authorList>
    </citation>
    <scope>NUCLEOTIDE SEQUENCE [LARGE SCALE GENOMIC DNA]</scope>
    <source>
        <strain evidence="4 5">FBCC735</strain>
    </source>
</reference>
<dbReference type="STRING" id="154538.A0A1M2VZ33"/>
<dbReference type="InterPro" id="IPR036597">
    <property type="entry name" value="Fido-like_dom_sf"/>
</dbReference>
<evidence type="ECO:0000256" key="1">
    <source>
        <dbReference type="PIRSR" id="PIRSR640198-1"/>
    </source>
</evidence>
<dbReference type="OMA" id="HCLETNA"/>
<dbReference type="PANTHER" id="PTHR13504:SF38">
    <property type="entry name" value="FIDO DOMAIN-CONTAINING PROTEIN"/>
    <property type="match status" value="1"/>
</dbReference>
<evidence type="ECO:0000313" key="4">
    <source>
        <dbReference type="EMBL" id="OJT12848.1"/>
    </source>
</evidence>
<dbReference type="EMBL" id="MNAD01000447">
    <property type="protein sequence ID" value="OJT12848.1"/>
    <property type="molecule type" value="Genomic_DNA"/>
</dbReference>
<gene>
    <name evidence="4" type="ORF">TRAPUB_10683</name>
</gene>
<accession>A0A1M2VZ33</accession>
<keyword evidence="2" id="KW-0067">ATP-binding</keyword>
<dbReference type="Gene3D" id="1.10.3290.10">
    <property type="entry name" value="Fido-like domain"/>
    <property type="match status" value="1"/>
</dbReference>
<dbReference type="Pfam" id="PF02661">
    <property type="entry name" value="Fic"/>
    <property type="match status" value="1"/>
</dbReference>
<sequence>MYNPHLARFVNGERPQLHHLSVTSVPIELGQDDVKEFLASFEVDPSDDIKCAAVGRLWEALLEKYPGVPFLMLRVADMRWKLNSRVTAYAMYLDLQRVLKDSAFSIWLQKARVKVLTEAVNTLRTYKDNTSIYTPSQRWRPNVAQDRIPASSCKLQHAEYVTFQESWEKMNAAGVNLDQYLNYHCLETNAIEGVLQFDPPATVMLSREGVYSEVSDRHLTAGGVVRDHAQALSILQDTRKTMDEIYRLVEDPKFELTMEMVCSLHKMLMRTNHILAIRQHGSSHIAHTHVGITRQHCAINVSVAGKEVKVMFCPFDSVDAELTAFCTRFNDLMRQPDVDPFAAAAWVSHVFVTIHPFEDGNGRLSRLLASVPLLRQRLPPLTVAVPWQNKYYHALNWVRSEHACPGRAVAEAEWQTRANGDGDYGVLMKLLFQATEAAVDELRELQTSVRLPDHWQVAEEDAEMSA</sequence>
<dbReference type="PANTHER" id="PTHR13504">
    <property type="entry name" value="FIDO DOMAIN-CONTAINING PROTEIN DDB_G0283145"/>
    <property type="match status" value="1"/>
</dbReference>
<evidence type="ECO:0000256" key="2">
    <source>
        <dbReference type="PIRSR" id="PIRSR640198-2"/>
    </source>
</evidence>
<evidence type="ECO:0000313" key="5">
    <source>
        <dbReference type="Proteomes" id="UP000184267"/>
    </source>
</evidence>
<feature type="domain" description="Fido" evidence="3">
    <location>
        <begin position="256"/>
        <end position="417"/>
    </location>
</feature>
<dbReference type="GO" id="GO:0005524">
    <property type="term" value="F:ATP binding"/>
    <property type="evidence" value="ECO:0007669"/>
    <property type="project" value="UniProtKB-KW"/>
</dbReference>
<proteinExistence type="predicted"/>
<dbReference type="InterPro" id="IPR040198">
    <property type="entry name" value="Fido_containing"/>
</dbReference>
<evidence type="ECO:0000259" key="3">
    <source>
        <dbReference type="PROSITE" id="PS51459"/>
    </source>
</evidence>
<dbReference type="PROSITE" id="PS51459">
    <property type="entry name" value="FIDO"/>
    <property type="match status" value="1"/>
</dbReference>
<dbReference type="SUPFAM" id="SSF140931">
    <property type="entry name" value="Fic-like"/>
    <property type="match status" value="1"/>
</dbReference>